<evidence type="ECO:0000259" key="8">
    <source>
        <dbReference type="PROSITE" id="PS50156"/>
    </source>
</evidence>
<feature type="transmembrane region" description="Helical" evidence="7">
    <location>
        <begin position="309"/>
        <end position="332"/>
    </location>
</feature>
<evidence type="ECO:0000313" key="9">
    <source>
        <dbReference type="EMBL" id="KAJ8306409.1"/>
    </source>
</evidence>
<dbReference type="Gene3D" id="1.20.1640.10">
    <property type="entry name" value="Multidrug efflux transporter AcrB transmembrane domain"/>
    <property type="match status" value="1"/>
</dbReference>
<protein>
    <recommendedName>
        <fullName evidence="8">SSD domain-containing protein</fullName>
    </recommendedName>
</protein>
<dbReference type="InterPro" id="IPR003392">
    <property type="entry name" value="PTHD_SSD"/>
</dbReference>
<comment type="subcellular location">
    <subcellularLocation>
        <location evidence="1">Membrane</location>
        <topology evidence="1">Multi-pass membrane protein</topology>
    </subcellularLocation>
</comment>
<keyword evidence="4 7" id="KW-1133">Transmembrane helix</keyword>
<feature type="transmembrane region" description="Helical" evidence="7">
    <location>
        <begin position="377"/>
        <end position="402"/>
    </location>
</feature>
<keyword evidence="3 7" id="KW-0812">Transmembrane</keyword>
<dbReference type="PANTHER" id="PTHR10796:SF130">
    <property type="entry name" value="PATCHED DOMAIN-CONTAINING PROTEIN 3-LIKE PROTEIN"/>
    <property type="match status" value="1"/>
</dbReference>
<organism evidence="9 10">
    <name type="scientific">Tegillarca granosa</name>
    <name type="common">Malaysian cockle</name>
    <name type="synonym">Anadara granosa</name>
    <dbReference type="NCBI Taxonomy" id="220873"/>
    <lineage>
        <taxon>Eukaryota</taxon>
        <taxon>Metazoa</taxon>
        <taxon>Spiralia</taxon>
        <taxon>Lophotrochozoa</taxon>
        <taxon>Mollusca</taxon>
        <taxon>Bivalvia</taxon>
        <taxon>Autobranchia</taxon>
        <taxon>Pteriomorphia</taxon>
        <taxon>Arcoida</taxon>
        <taxon>Arcoidea</taxon>
        <taxon>Arcidae</taxon>
        <taxon>Tegillarca</taxon>
    </lineage>
</organism>
<evidence type="ECO:0000256" key="1">
    <source>
        <dbReference type="ARBA" id="ARBA00004141"/>
    </source>
</evidence>
<keyword evidence="6" id="KW-0325">Glycoprotein</keyword>
<proteinExistence type="inferred from homology"/>
<accession>A0ABQ9EMB2</accession>
<comment type="similarity">
    <text evidence="2">Belongs to the patched family.</text>
</comment>
<gene>
    <name evidence="9" type="ORF">KUTeg_016954</name>
</gene>
<dbReference type="InterPro" id="IPR051697">
    <property type="entry name" value="Patched_domain-protein"/>
</dbReference>
<evidence type="ECO:0000256" key="5">
    <source>
        <dbReference type="ARBA" id="ARBA00023136"/>
    </source>
</evidence>
<dbReference type="InterPro" id="IPR000731">
    <property type="entry name" value="SSD"/>
</dbReference>
<feature type="transmembrane region" description="Helical" evidence="7">
    <location>
        <begin position="280"/>
        <end position="297"/>
    </location>
</feature>
<dbReference type="Proteomes" id="UP001217089">
    <property type="component" value="Unassembled WGS sequence"/>
</dbReference>
<evidence type="ECO:0000256" key="2">
    <source>
        <dbReference type="ARBA" id="ARBA00005585"/>
    </source>
</evidence>
<dbReference type="PROSITE" id="PS50156">
    <property type="entry name" value="SSD"/>
    <property type="match status" value="1"/>
</dbReference>
<evidence type="ECO:0000313" key="10">
    <source>
        <dbReference type="Proteomes" id="UP001217089"/>
    </source>
</evidence>
<evidence type="ECO:0000256" key="4">
    <source>
        <dbReference type="ARBA" id="ARBA00022989"/>
    </source>
</evidence>
<dbReference type="SUPFAM" id="SSF82866">
    <property type="entry name" value="Multidrug efflux transporter AcrB transmembrane domain"/>
    <property type="match status" value="2"/>
</dbReference>
<dbReference type="Pfam" id="PF02460">
    <property type="entry name" value="Patched"/>
    <property type="match status" value="1"/>
</dbReference>
<name>A0ABQ9EMB2_TEGGR</name>
<evidence type="ECO:0000256" key="3">
    <source>
        <dbReference type="ARBA" id="ARBA00022692"/>
    </source>
</evidence>
<evidence type="ECO:0000256" key="7">
    <source>
        <dbReference type="SAM" id="Phobius"/>
    </source>
</evidence>
<evidence type="ECO:0000256" key="6">
    <source>
        <dbReference type="ARBA" id="ARBA00023180"/>
    </source>
</evidence>
<reference evidence="9 10" key="1">
    <citation type="submission" date="2022-12" db="EMBL/GenBank/DDBJ databases">
        <title>Chromosome-level genome of Tegillarca granosa.</title>
        <authorList>
            <person name="Kim J."/>
        </authorList>
    </citation>
    <scope>NUCLEOTIDE SEQUENCE [LARGE SCALE GENOMIC DNA]</scope>
    <source>
        <strain evidence="9">Teg-2019</strain>
        <tissue evidence="9">Adductor muscle</tissue>
    </source>
</reference>
<sequence length="459" mass="51717">MSPSALNAMYDIYKSSLRITTTGGYNFSTLCIRYGEHCFVRNILEIWRYQETPIRHLSESDILSSVNQVTISELDVSNMLGDKRNGTNGIISAKAAKMTWVLKGDSTIMSESKEWEQHMIYLAKRGHSNLSQVYIYASRTVADEGGGAMQSSIYQLSGGYCLIPTKRQINGVGVDNIFVINETLSSFTEEEKQKLPLPAVVSKILKHAGVSITVTSFTDILAFGTGATTIIPALRSFCVFAVLAIMALLHFLNFNIGYLITELYRNLERVKSTLSEMGVAVFNGGFSTFLAFIVVAFSKSYVFTTFFKVFFLIVLFGLFHGLVYLPILLSLFGPKPYQSAYTTDVIVTYEKGDPVLEKSQTETTCYVIKPNIMTRKIFYLLISYILTEIIIKYVIVFMNLCAVPLVFQKRVMCCTNINIILNLVSKKITFCNIELSFGLLTDRYKKLQNIYKKKIRPKL</sequence>
<keyword evidence="5 7" id="KW-0472">Membrane</keyword>
<dbReference type="EMBL" id="JARBDR010000813">
    <property type="protein sequence ID" value="KAJ8306409.1"/>
    <property type="molecule type" value="Genomic_DNA"/>
</dbReference>
<comment type="caution">
    <text evidence="9">The sequence shown here is derived from an EMBL/GenBank/DDBJ whole genome shotgun (WGS) entry which is preliminary data.</text>
</comment>
<dbReference type="PANTHER" id="PTHR10796">
    <property type="entry name" value="PATCHED-RELATED"/>
    <property type="match status" value="1"/>
</dbReference>
<feature type="domain" description="SSD" evidence="8">
    <location>
        <begin position="172"/>
        <end position="246"/>
    </location>
</feature>
<keyword evidence="10" id="KW-1185">Reference proteome</keyword>
<feature type="transmembrane region" description="Helical" evidence="7">
    <location>
        <begin position="237"/>
        <end position="260"/>
    </location>
</feature>